<dbReference type="GO" id="GO:0016787">
    <property type="term" value="F:hydrolase activity"/>
    <property type="evidence" value="ECO:0007669"/>
    <property type="project" value="UniProtKB-KW"/>
</dbReference>
<dbReference type="GO" id="GO:0004519">
    <property type="term" value="F:endonuclease activity"/>
    <property type="evidence" value="ECO:0007669"/>
    <property type="project" value="UniProtKB-KW"/>
</dbReference>
<gene>
    <name evidence="1" type="ORF">LKD81_17500</name>
</gene>
<reference evidence="1" key="1">
    <citation type="submission" date="2021-10" db="EMBL/GenBank/DDBJ databases">
        <title>Anaerobic single-cell dispensing facilitates the cultivation of human gut bacteria.</title>
        <authorList>
            <person name="Afrizal A."/>
        </authorList>
    </citation>
    <scope>NUCLEOTIDE SEQUENCE</scope>
    <source>
        <strain evidence="1">CLA-AA-H215</strain>
    </source>
</reference>
<sequence length="87" mass="9882">MRSIRNQSIQTLFHRCNIFFITVHPQIAIGCSPRIHGTVYTFRNDKISVRAYKGSCNLSLIGIGSTSIRKVKCNGFTRSISILFHPR</sequence>
<dbReference type="PROSITE" id="PS51257">
    <property type="entry name" value="PROKAR_LIPOPROTEIN"/>
    <property type="match status" value="1"/>
</dbReference>
<comment type="caution">
    <text evidence="1">The sequence shown here is derived from an EMBL/GenBank/DDBJ whole genome shotgun (WGS) entry which is preliminary data.</text>
</comment>
<evidence type="ECO:0000313" key="1">
    <source>
        <dbReference type="EMBL" id="MCC2232758.1"/>
    </source>
</evidence>
<proteinExistence type="predicted"/>
<evidence type="ECO:0000313" key="2">
    <source>
        <dbReference type="Proteomes" id="UP001198182"/>
    </source>
</evidence>
<keyword evidence="1" id="KW-0378">Hydrolase</keyword>
<dbReference type="AlphaFoldDB" id="A0AAE3EDW8"/>
<accession>A0AAE3EDW8</accession>
<keyword evidence="1" id="KW-0540">Nuclease</keyword>
<dbReference type="EMBL" id="JAJEQR010000096">
    <property type="protein sequence ID" value="MCC2232758.1"/>
    <property type="molecule type" value="Genomic_DNA"/>
</dbReference>
<name>A0AAE3EDW8_9FIRM</name>
<keyword evidence="1" id="KW-0255">Endonuclease</keyword>
<dbReference type="EC" id="3.1.21.-" evidence="1"/>
<protein>
    <submittedName>
        <fullName evidence="1">NgoFVII family restriction endonuclease</fullName>
        <ecNumber evidence="1">3.1.21.-</ecNumber>
    </submittedName>
</protein>
<organism evidence="1 2">
    <name type="scientific">Hominifimenecus microfluidus</name>
    <dbReference type="NCBI Taxonomy" id="2885348"/>
    <lineage>
        <taxon>Bacteria</taxon>
        <taxon>Bacillati</taxon>
        <taxon>Bacillota</taxon>
        <taxon>Clostridia</taxon>
        <taxon>Lachnospirales</taxon>
        <taxon>Lachnospiraceae</taxon>
        <taxon>Hominifimenecus</taxon>
    </lineage>
</organism>
<keyword evidence="2" id="KW-1185">Reference proteome</keyword>
<dbReference type="Proteomes" id="UP001198182">
    <property type="component" value="Unassembled WGS sequence"/>
</dbReference>